<evidence type="ECO:0000313" key="5">
    <source>
        <dbReference type="Proteomes" id="UP000663829"/>
    </source>
</evidence>
<keyword evidence="5" id="KW-1185">Reference proteome</keyword>
<dbReference type="InterPro" id="IPR011009">
    <property type="entry name" value="Kinase-like_dom_sf"/>
</dbReference>
<dbReference type="Proteomes" id="UP000663829">
    <property type="component" value="Unassembled WGS sequence"/>
</dbReference>
<comment type="caution">
    <text evidence="2">The sequence shown here is derived from an EMBL/GenBank/DDBJ whole genome shotgun (WGS) entry which is preliminary data.</text>
</comment>
<evidence type="ECO:0000313" key="1">
    <source>
        <dbReference type="EMBL" id="CAF0940821.1"/>
    </source>
</evidence>
<sequence length="379" mass="44080">MKFGYCVLCMIYNQHNPPQTPTQPNSSAAITDGMIIPENLVNLLRSNQIVLPLDNIITTERIIYKNNGVLIFQDFLAPSMIPIVVKNIPDYWLTKPNYHNTGSTYATCLRKTLEPPGYDLNPQLARYLVIPRGYHDTQAGFMVTLQPQQQLRCDLQTEVLMIIDTYMPRLLDVLGYDVLLPPTFNMFVVYEYLNRNEWFLIYDALSKYLMPSSDMLLKIFCNLIATACNMDDDLIYYNDLHLRNVMFNVHTGAIKIIDYGGFIVGQEKLDQMLQIYRQNGVHLPRLSNVYKLASTFDSLNKPIASTYLYQNQLNFLRIILEYEYHIAAGYVCAYLRKQIPHYQLPLTQAQELFQQAMHMYFKNMVQQHITPTKQRLVCH</sequence>
<reference evidence="2" key="1">
    <citation type="submission" date="2021-02" db="EMBL/GenBank/DDBJ databases">
        <authorList>
            <person name="Nowell W R."/>
        </authorList>
    </citation>
    <scope>NUCLEOTIDE SEQUENCE</scope>
</reference>
<organism evidence="2 5">
    <name type="scientific">Didymodactylos carnosus</name>
    <dbReference type="NCBI Taxonomy" id="1234261"/>
    <lineage>
        <taxon>Eukaryota</taxon>
        <taxon>Metazoa</taxon>
        <taxon>Spiralia</taxon>
        <taxon>Gnathifera</taxon>
        <taxon>Rotifera</taxon>
        <taxon>Eurotatoria</taxon>
        <taxon>Bdelloidea</taxon>
        <taxon>Philodinida</taxon>
        <taxon>Philodinidae</taxon>
        <taxon>Didymodactylos</taxon>
    </lineage>
</organism>
<dbReference type="Proteomes" id="UP000681722">
    <property type="component" value="Unassembled WGS sequence"/>
</dbReference>
<dbReference type="SUPFAM" id="SSF56112">
    <property type="entry name" value="Protein kinase-like (PK-like)"/>
    <property type="match status" value="1"/>
</dbReference>
<name>A0A814KRX2_9BILA</name>
<dbReference type="EMBL" id="CAJNOK010004534">
    <property type="protein sequence ID" value="CAF0940821.1"/>
    <property type="molecule type" value="Genomic_DNA"/>
</dbReference>
<protein>
    <submittedName>
        <fullName evidence="2">Uncharacterized protein</fullName>
    </submittedName>
</protein>
<dbReference type="EMBL" id="CAJNOQ010004340">
    <property type="protein sequence ID" value="CAF1055019.1"/>
    <property type="molecule type" value="Genomic_DNA"/>
</dbReference>
<dbReference type="Proteomes" id="UP000677228">
    <property type="component" value="Unassembled WGS sequence"/>
</dbReference>
<dbReference type="EMBL" id="CAJOBC010004340">
    <property type="protein sequence ID" value="CAF3824167.1"/>
    <property type="molecule type" value="Genomic_DNA"/>
</dbReference>
<evidence type="ECO:0000313" key="3">
    <source>
        <dbReference type="EMBL" id="CAF3715955.1"/>
    </source>
</evidence>
<dbReference type="EMBL" id="CAJOBA010004539">
    <property type="protein sequence ID" value="CAF3715955.1"/>
    <property type="molecule type" value="Genomic_DNA"/>
</dbReference>
<evidence type="ECO:0000313" key="4">
    <source>
        <dbReference type="EMBL" id="CAF3824167.1"/>
    </source>
</evidence>
<accession>A0A814KRX2</accession>
<evidence type="ECO:0000313" key="2">
    <source>
        <dbReference type="EMBL" id="CAF1055019.1"/>
    </source>
</evidence>
<proteinExistence type="predicted"/>
<dbReference type="AlphaFoldDB" id="A0A814KRX2"/>
<dbReference type="Proteomes" id="UP000682733">
    <property type="component" value="Unassembled WGS sequence"/>
</dbReference>
<gene>
    <name evidence="2" type="ORF">GPM918_LOCUS16485</name>
    <name evidence="1" type="ORF">OVA965_LOCUS11629</name>
    <name evidence="4" type="ORF">SRO942_LOCUS16485</name>
    <name evidence="3" type="ORF">TMI583_LOCUS11633</name>
</gene>